<dbReference type="InterPro" id="IPR013766">
    <property type="entry name" value="Thioredoxin_domain"/>
</dbReference>
<name>A0A8J6K6D6_ELECQ</name>
<dbReference type="Pfam" id="PF26234">
    <property type="entry name" value="TXNDC11_2nd"/>
    <property type="match status" value="1"/>
</dbReference>
<dbReference type="AlphaFoldDB" id="A0A8J6K6D6"/>
<dbReference type="InterPro" id="IPR052792">
    <property type="entry name" value="Thioredoxin_dom-contain_11"/>
</dbReference>
<dbReference type="Pfam" id="PF00085">
    <property type="entry name" value="Thioredoxin"/>
    <property type="match status" value="2"/>
</dbReference>
<comment type="caution">
    <text evidence="4">The sequence shown here is derived from an EMBL/GenBank/DDBJ whole genome shotgun (WGS) entry which is preliminary data.</text>
</comment>
<gene>
    <name evidence="4" type="ORF">GDO78_002475</name>
</gene>
<dbReference type="PROSITE" id="PS51352">
    <property type="entry name" value="THIOREDOXIN_2"/>
    <property type="match status" value="1"/>
</dbReference>
<evidence type="ECO:0000313" key="4">
    <source>
        <dbReference type="EMBL" id="KAG9477094.1"/>
    </source>
</evidence>
<dbReference type="InterPro" id="IPR036249">
    <property type="entry name" value="Thioredoxin-like_sf"/>
</dbReference>
<evidence type="ECO:0000256" key="1">
    <source>
        <dbReference type="SAM" id="Coils"/>
    </source>
</evidence>
<dbReference type="PANTHER" id="PTHR46497">
    <property type="entry name" value="THIOREDOXIN DOMAIN-CONTAINING PROTEIN 11"/>
    <property type="match status" value="1"/>
</dbReference>
<keyword evidence="1" id="KW-0175">Coiled coil</keyword>
<dbReference type="CDD" id="cd02995">
    <property type="entry name" value="PDI_a_PDI_a'_C"/>
    <property type="match status" value="1"/>
</dbReference>
<accession>A0A8J6K6D6</accession>
<dbReference type="OrthoDB" id="1910803at2759"/>
<dbReference type="SUPFAM" id="SSF52833">
    <property type="entry name" value="Thioredoxin-like"/>
    <property type="match status" value="2"/>
</dbReference>
<sequence>MCADGGGGGRVTTLPALSRLSHGSPVYRRGCAPFALVAAPGCDEEKPRPAPLGLGPPLCSISGMQRPAWLHVKRLLSLMGRRPDLLCGAIALSCALVVALRFTCSRAKDVVMPAKPPNPFFPAQSPVVDLFFGQIDYADHLRRNSDITLFFLYAPWCAQSIAAREEIEHVANKLADQVLFVAVNCWWHQGKCRKQRSFFYFPVINLYHRSFGPIEYKGPLTAGYIEKFVRRVMSPVLYVPSVEKLKDFLSNLEPGVLGFFEFNASPQPPGYLTFFRSALHSLQKDYIHTIRFGVITHQALAKEISLSSSGSVYLHRSLSSSLVYPNHEMNFTAANICKWALDNRQTLLQWIRPHGGKSLLLNNELKKGPALLMFIPFNPVAEEQPLLDEIMEVVLKYNSCTESPHADHQEQGDLDSASFIALRPLPCCNTVVLPQWHLLSRVQNVCELCVNQSRGVSPRTVTAPHCNFLDIAAALESFYLKEQFFLNFMSTVKECSNFLSSYSPYFFYTACCQTISRGLIAFTTSQDNASSVLSSLGKVPHENLSHIMPHIEEQGQVPSTYHWNNDSITGLRCRTNKTLNMYLLDSNLSWLYAERLGASGHERLFAAIIDLKEEIHYILDQNQPLVGPALEVFIQNFSKVYSPLRRHLASDPALGTPRPQLIIEVTTSTFRHVVLDSRKDVLLLFYTTWCGFCATLNHIFIRLTQLLATDSLIVARINVAQNDLPWEFMVDGVPTIMFFPQNRKDNNVKYPEDKQITVQNLLRFILKYATRPSTSADSPASCPMHYIQYKEDHVSYLEREIKRLRAEIDVLHEAQDQLAEHISEARKDAQDLKVQKQKIEYHNKALEGHKEQLQALYEQKAQEVGTMADKIKELVAASEGLLAENALLKFLVVSLEAKNKSPENRNNLEDGTSDSTEASEGSSDITSTEGSVTLDYNKENKTD</sequence>
<evidence type="ECO:0000256" key="2">
    <source>
        <dbReference type="SAM" id="MobiDB-lite"/>
    </source>
</evidence>
<dbReference type="InterPro" id="IPR058777">
    <property type="entry name" value="TXNDC11_thioredoxin"/>
</dbReference>
<dbReference type="PANTHER" id="PTHR46497:SF1">
    <property type="entry name" value="THIOREDOXIN DOMAIN-CONTAINING PROTEIN 11"/>
    <property type="match status" value="1"/>
</dbReference>
<feature type="coiled-coil region" evidence="1">
    <location>
        <begin position="787"/>
        <end position="863"/>
    </location>
</feature>
<reference evidence="4" key="1">
    <citation type="thesis" date="2020" institute="ProQuest LLC" country="789 East Eisenhower Parkway, Ann Arbor, MI, USA">
        <title>Comparative Genomics and Chromosome Evolution.</title>
        <authorList>
            <person name="Mudd A.B."/>
        </authorList>
    </citation>
    <scope>NUCLEOTIDE SEQUENCE</scope>
    <source>
        <strain evidence="4">HN-11 Male</strain>
        <tissue evidence="4">Kidney and liver</tissue>
    </source>
</reference>
<feature type="domain" description="Thioredoxin" evidence="3">
    <location>
        <begin position="652"/>
        <end position="770"/>
    </location>
</feature>
<dbReference type="EMBL" id="WNTK01000010">
    <property type="protein sequence ID" value="KAG9477094.1"/>
    <property type="molecule type" value="Genomic_DNA"/>
</dbReference>
<feature type="compositionally biased region" description="Polar residues" evidence="2">
    <location>
        <begin position="909"/>
        <end position="931"/>
    </location>
</feature>
<proteinExistence type="predicted"/>
<feature type="region of interest" description="Disordered" evidence="2">
    <location>
        <begin position="900"/>
        <end position="943"/>
    </location>
</feature>
<keyword evidence="5" id="KW-1185">Reference proteome</keyword>
<protein>
    <recommendedName>
        <fullName evidence="3">Thioredoxin domain-containing protein</fullName>
    </recommendedName>
</protein>
<dbReference type="Proteomes" id="UP000770717">
    <property type="component" value="Unassembled WGS sequence"/>
</dbReference>
<evidence type="ECO:0000313" key="5">
    <source>
        <dbReference type="Proteomes" id="UP000770717"/>
    </source>
</evidence>
<evidence type="ECO:0000259" key="3">
    <source>
        <dbReference type="PROSITE" id="PS51352"/>
    </source>
</evidence>
<dbReference type="CDD" id="cd02981">
    <property type="entry name" value="PDI_b_family"/>
    <property type="match status" value="1"/>
</dbReference>
<organism evidence="4 5">
    <name type="scientific">Eleutherodactylus coqui</name>
    <name type="common">Puerto Rican coqui</name>
    <dbReference type="NCBI Taxonomy" id="57060"/>
    <lineage>
        <taxon>Eukaryota</taxon>
        <taxon>Metazoa</taxon>
        <taxon>Chordata</taxon>
        <taxon>Craniata</taxon>
        <taxon>Vertebrata</taxon>
        <taxon>Euteleostomi</taxon>
        <taxon>Amphibia</taxon>
        <taxon>Batrachia</taxon>
        <taxon>Anura</taxon>
        <taxon>Neobatrachia</taxon>
        <taxon>Hyloidea</taxon>
        <taxon>Eleutherodactylidae</taxon>
        <taxon>Eleutherodactylinae</taxon>
        <taxon>Eleutherodactylus</taxon>
        <taxon>Eleutherodactylus</taxon>
    </lineage>
</organism>
<dbReference type="Gene3D" id="3.40.30.10">
    <property type="entry name" value="Glutaredoxin"/>
    <property type="match status" value="2"/>
</dbReference>